<comment type="caution">
    <text evidence="2">The sequence shown here is derived from an EMBL/GenBank/DDBJ whole genome shotgun (WGS) entry which is preliminary data.</text>
</comment>
<sequence length="157" mass="17993">MIKLLSICAFLFVPVTLGSPADLPIDQSLSSSNDTGRTPRVANWNGNDRNQMYEMITRICGGTKCCLTLSKICVSGSCSDTTIYCKNCRDQGQLQHSMNLINNRLDANRGNRRYKLENCDCYSDAWANSDFWVRNVERFNYWCPEDKWNLPLTHIKH</sequence>
<dbReference type="AlphaFoldDB" id="A0A2T9YBQ6"/>
<name>A0A2T9YBQ6_9FUNG</name>
<evidence type="ECO:0008006" key="4">
    <source>
        <dbReference type="Google" id="ProtNLM"/>
    </source>
</evidence>
<evidence type="ECO:0000313" key="3">
    <source>
        <dbReference type="Proteomes" id="UP000245699"/>
    </source>
</evidence>
<feature type="signal peptide" evidence="1">
    <location>
        <begin position="1"/>
        <end position="18"/>
    </location>
</feature>
<keyword evidence="1" id="KW-0732">Signal</keyword>
<keyword evidence="3" id="KW-1185">Reference proteome</keyword>
<proteinExistence type="predicted"/>
<feature type="chain" id="PRO_5015711729" description="Cyanovirin-N domain-containing protein" evidence="1">
    <location>
        <begin position="19"/>
        <end position="157"/>
    </location>
</feature>
<protein>
    <recommendedName>
        <fullName evidence="4">Cyanovirin-N domain-containing protein</fullName>
    </recommendedName>
</protein>
<accession>A0A2T9YBQ6</accession>
<evidence type="ECO:0000313" key="2">
    <source>
        <dbReference type="EMBL" id="PVU89768.1"/>
    </source>
</evidence>
<gene>
    <name evidence="2" type="ORF">BB559_004954</name>
</gene>
<evidence type="ECO:0000256" key="1">
    <source>
        <dbReference type="SAM" id="SignalP"/>
    </source>
</evidence>
<reference evidence="2 3" key="1">
    <citation type="journal article" date="2018" name="MBio">
        <title>Comparative Genomics Reveals the Core Gene Toolbox for the Fungus-Insect Symbiosis.</title>
        <authorList>
            <person name="Wang Y."/>
            <person name="Stata M."/>
            <person name="Wang W."/>
            <person name="Stajich J.E."/>
            <person name="White M.M."/>
            <person name="Moncalvo J.M."/>
        </authorList>
    </citation>
    <scope>NUCLEOTIDE SEQUENCE [LARGE SCALE GENOMIC DNA]</scope>
    <source>
        <strain evidence="2 3">AUS-77-4</strain>
    </source>
</reference>
<dbReference type="EMBL" id="MBFT01000523">
    <property type="protein sequence ID" value="PVU89768.1"/>
    <property type="molecule type" value="Genomic_DNA"/>
</dbReference>
<dbReference type="Proteomes" id="UP000245699">
    <property type="component" value="Unassembled WGS sequence"/>
</dbReference>
<organism evidence="2 3">
    <name type="scientific">Furculomyces boomerangus</name>
    <dbReference type="NCBI Taxonomy" id="61424"/>
    <lineage>
        <taxon>Eukaryota</taxon>
        <taxon>Fungi</taxon>
        <taxon>Fungi incertae sedis</taxon>
        <taxon>Zoopagomycota</taxon>
        <taxon>Kickxellomycotina</taxon>
        <taxon>Harpellomycetes</taxon>
        <taxon>Harpellales</taxon>
        <taxon>Harpellaceae</taxon>
        <taxon>Furculomyces</taxon>
    </lineage>
</organism>